<evidence type="ECO:0000256" key="1">
    <source>
        <dbReference type="ARBA" id="ARBA00009437"/>
    </source>
</evidence>
<dbReference type="InterPro" id="IPR047788">
    <property type="entry name" value="LysR-like_Sec_metab"/>
</dbReference>
<feature type="domain" description="HTH lysR-type" evidence="5">
    <location>
        <begin position="1"/>
        <end position="58"/>
    </location>
</feature>
<dbReference type="Gene3D" id="1.10.10.10">
    <property type="entry name" value="Winged helix-like DNA-binding domain superfamily/Winged helix DNA-binding domain"/>
    <property type="match status" value="1"/>
</dbReference>
<evidence type="ECO:0000313" key="6">
    <source>
        <dbReference type="EMBL" id="MBJ6723855.1"/>
    </source>
</evidence>
<dbReference type="InterPro" id="IPR000847">
    <property type="entry name" value="LysR_HTH_N"/>
</dbReference>
<reference evidence="6" key="1">
    <citation type="submission" date="2020-12" db="EMBL/GenBank/DDBJ databases">
        <title>Geomonas sp. Red875, isolated from river sediment.</title>
        <authorList>
            <person name="Xu Z."/>
            <person name="Zhang Z."/>
            <person name="Masuda Y."/>
            <person name="Itoh H."/>
            <person name="Senoo K."/>
        </authorList>
    </citation>
    <scope>NUCLEOTIDE SEQUENCE</scope>
    <source>
        <strain evidence="6">Red875</strain>
    </source>
</reference>
<dbReference type="SUPFAM" id="SSF53850">
    <property type="entry name" value="Periplasmic binding protein-like II"/>
    <property type="match status" value="1"/>
</dbReference>
<name>A0A8J7JH90_9BACT</name>
<dbReference type="EMBL" id="JAEMHM010000003">
    <property type="protein sequence ID" value="MBJ6723855.1"/>
    <property type="molecule type" value="Genomic_DNA"/>
</dbReference>
<dbReference type="PANTHER" id="PTHR30126">
    <property type="entry name" value="HTH-TYPE TRANSCRIPTIONAL REGULATOR"/>
    <property type="match status" value="1"/>
</dbReference>
<evidence type="ECO:0000256" key="4">
    <source>
        <dbReference type="ARBA" id="ARBA00023163"/>
    </source>
</evidence>
<dbReference type="InterPro" id="IPR036388">
    <property type="entry name" value="WH-like_DNA-bd_sf"/>
</dbReference>
<dbReference type="Pfam" id="PF03466">
    <property type="entry name" value="LysR_substrate"/>
    <property type="match status" value="1"/>
</dbReference>
<keyword evidence="3" id="KW-0238">DNA-binding</keyword>
<dbReference type="GO" id="GO:0000976">
    <property type="term" value="F:transcription cis-regulatory region binding"/>
    <property type="evidence" value="ECO:0007669"/>
    <property type="project" value="TreeGrafter"/>
</dbReference>
<accession>A0A8J7JH90</accession>
<keyword evidence="4" id="KW-0804">Transcription</keyword>
<organism evidence="6 7">
    <name type="scientific">Geomesophilobacter sediminis</name>
    <dbReference type="NCBI Taxonomy" id="2798584"/>
    <lineage>
        <taxon>Bacteria</taxon>
        <taxon>Pseudomonadati</taxon>
        <taxon>Thermodesulfobacteriota</taxon>
        <taxon>Desulfuromonadia</taxon>
        <taxon>Geobacterales</taxon>
        <taxon>Geobacteraceae</taxon>
        <taxon>Geomesophilobacter</taxon>
    </lineage>
</organism>
<proteinExistence type="inferred from homology"/>
<dbReference type="InterPro" id="IPR005119">
    <property type="entry name" value="LysR_subst-bd"/>
</dbReference>
<evidence type="ECO:0000259" key="5">
    <source>
        <dbReference type="PROSITE" id="PS50931"/>
    </source>
</evidence>
<protein>
    <submittedName>
        <fullName evidence="6">LysR family transcriptional regulator</fullName>
    </submittedName>
</protein>
<dbReference type="RefSeq" id="WP_199382701.1">
    <property type="nucleotide sequence ID" value="NZ_JAEMHM010000003.1"/>
</dbReference>
<dbReference type="PROSITE" id="PS50931">
    <property type="entry name" value="HTH_LYSR"/>
    <property type="match status" value="1"/>
</dbReference>
<dbReference type="Proteomes" id="UP000636888">
    <property type="component" value="Unassembled WGS sequence"/>
</dbReference>
<keyword evidence="7" id="KW-1185">Reference proteome</keyword>
<gene>
    <name evidence="6" type="ORF">JFN93_03960</name>
</gene>
<comment type="similarity">
    <text evidence="1">Belongs to the LysR transcriptional regulatory family.</text>
</comment>
<evidence type="ECO:0000313" key="7">
    <source>
        <dbReference type="Proteomes" id="UP000636888"/>
    </source>
</evidence>
<dbReference type="InterPro" id="IPR036390">
    <property type="entry name" value="WH_DNA-bd_sf"/>
</dbReference>
<comment type="caution">
    <text evidence="6">The sequence shown here is derived from an EMBL/GenBank/DDBJ whole genome shotgun (WGS) entry which is preliminary data.</text>
</comment>
<dbReference type="CDD" id="cd08420">
    <property type="entry name" value="PBP2_CysL_like"/>
    <property type="match status" value="1"/>
</dbReference>
<dbReference type="Gene3D" id="3.40.190.290">
    <property type="match status" value="1"/>
</dbReference>
<evidence type="ECO:0000256" key="2">
    <source>
        <dbReference type="ARBA" id="ARBA00023015"/>
    </source>
</evidence>
<sequence length="302" mass="32690">MNLKQLEVFLAVADSGSFSKGAEATFITQSTVSQHILALEEEFGLKLFDRTGKGALLTEGGKILMERARRLCDYAHEIPTAMERFKGVEEAFLKIAGSSIPGEYMIPAALPLLIRRYPGLSITILQGDSKEVLERLLSEQVEFGVVGGYFAEDALEFTPLDKDEIILVAAAGHRWAGAGTIVMSDLLQERFVVREAGSGTAQAAFEALREAGVDAEAIRIAARLGSNNAVKRAVMEGVGVSFLSAVSVERELSQGALVRVPVQGITINRQFYLVQRKGRDLSPAARAFAEVMRELYGPAARA</sequence>
<evidence type="ECO:0000256" key="3">
    <source>
        <dbReference type="ARBA" id="ARBA00023125"/>
    </source>
</evidence>
<dbReference type="PRINTS" id="PR00039">
    <property type="entry name" value="HTHLYSR"/>
</dbReference>
<dbReference type="SUPFAM" id="SSF46785">
    <property type="entry name" value="Winged helix' DNA-binding domain"/>
    <property type="match status" value="1"/>
</dbReference>
<dbReference type="NCBIfam" id="NF040786">
    <property type="entry name" value="LysR_Sec_metab"/>
    <property type="match status" value="1"/>
</dbReference>
<dbReference type="GO" id="GO:0003700">
    <property type="term" value="F:DNA-binding transcription factor activity"/>
    <property type="evidence" value="ECO:0007669"/>
    <property type="project" value="InterPro"/>
</dbReference>
<dbReference type="AlphaFoldDB" id="A0A8J7JH90"/>
<keyword evidence="2" id="KW-0805">Transcription regulation</keyword>
<dbReference type="Pfam" id="PF00126">
    <property type="entry name" value="HTH_1"/>
    <property type="match status" value="1"/>
</dbReference>
<dbReference type="FunFam" id="1.10.10.10:FF:000001">
    <property type="entry name" value="LysR family transcriptional regulator"/>
    <property type="match status" value="1"/>
</dbReference>
<dbReference type="PANTHER" id="PTHR30126:SF91">
    <property type="entry name" value="LYSR FAMILY TRANSCRIPTIONAL REGULATOR"/>
    <property type="match status" value="1"/>
</dbReference>